<dbReference type="AlphaFoldDB" id="A0A0F9HTM3"/>
<comment type="caution">
    <text evidence="1">The sequence shown here is derived from an EMBL/GenBank/DDBJ whole genome shotgun (WGS) entry which is preliminary data.</text>
</comment>
<feature type="non-terminal residue" evidence="1">
    <location>
        <position position="83"/>
    </location>
</feature>
<evidence type="ECO:0000313" key="1">
    <source>
        <dbReference type="EMBL" id="KKL85055.1"/>
    </source>
</evidence>
<organism evidence="1">
    <name type="scientific">marine sediment metagenome</name>
    <dbReference type="NCBI Taxonomy" id="412755"/>
    <lineage>
        <taxon>unclassified sequences</taxon>
        <taxon>metagenomes</taxon>
        <taxon>ecological metagenomes</taxon>
    </lineage>
</organism>
<reference evidence="1" key="1">
    <citation type="journal article" date="2015" name="Nature">
        <title>Complex archaea that bridge the gap between prokaryotes and eukaryotes.</title>
        <authorList>
            <person name="Spang A."/>
            <person name="Saw J.H."/>
            <person name="Jorgensen S.L."/>
            <person name="Zaremba-Niedzwiedzka K."/>
            <person name="Martijn J."/>
            <person name="Lind A.E."/>
            <person name="van Eijk R."/>
            <person name="Schleper C."/>
            <person name="Guy L."/>
            <person name="Ettema T.J."/>
        </authorList>
    </citation>
    <scope>NUCLEOTIDE SEQUENCE</scope>
</reference>
<dbReference type="EMBL" id="LAZR01021513">
    <property type="protein sequence ID" value="KKL85055.1"/>
    <property type="molecule type" value="Genomic_DNA"/>
</dbReference>
<sequence>MSEHPILFTSDMVKAILDGSKTQTRRVIKPQPIGYRTCFRDDLEAGDRYIETDGSLWLACESRGRNKRDAGILTPKEVRCPYG</sequence>
<accession>A0A0F9HTM3</accession>
<name>A0A0F9HTM3_9ZZZZ</name>
<proteinExistence type="predicted"/>
<protein>
    <submittedName>
        <fullName evidence="1">Uncharacterized protein</fullName>
    </submittedName>
</protein>
<gene>
    <name evidence="1" type="ORF">LCGC14_1958480</name>
</gene>